<comment type="caution">
    <text evidence="2">The sequence shown here is derived from an EMBL/GenBank/DDBJ whole genome shotgun (WGS) entry which is preliminary data.</text>
</comment>
<protein>
    <submittedName>
        <fullName evidence="2">Uncharacterized protein</fullName>
    </submittedName>
</protein>
<reference evidence="2" key="2">
    <citation type="journal article" date="2014" name="ISME J.">
        <title>Microbial stratification in low pH oxic and suboxic macroscopic growths along an acid mine drainage.</title>
        <authorList>
            <person name="Mendez-Garcia C."/>
            <person name="Mesa V."/>
            <person name="Sprenger R.R."/>
            <person name="Richter M."/>
            <person name="Diez M.S."/>
            <person name="Solano J."/>
            <person name="Bargiela R."/>
            <person name="Golyshina O.V."/>
            <person name="Manteca A."/>
            <person name="Ramos J.L."/>
            <person name="Gallego J.R."/>
            <person name="Llorente I."/>
            <person name="Martins Dos Santos V.A."/>
            <person name="Jensen O.N."/>
            <person name="Pelaez A.I."/>
            <person name="Sanchez J."/>
            <person name="Ferrer M."/>
        </authorList>
    </citation>
    <scope>NUCLEOTIDE SEQUENCE</scope>
</reference>
<keyword evidence="1" id="KW-0472">Membrane</keyword>
<organism evidence="2">
    <name type="scientific">mine drainage metagenome</name>
    <dbReference type="NCBI Taxonomy" id="410659"/>
    <lineage>
        <taxon>unclassified sequences</taxon>
        <taxon>metagenomes</taxon>
        <taxon>ecological metagenomes</taxon>
    </lineage>
</organism>
<feature type="non-terminal residue" evidence="2">
    <location>
        <position position="1"/>
    </location>
</feature>
<accession>T0ZNC7</accession>
<keyword evidence="1" id="KW-0812">Transmembrane</keyword>
<sequence>TGSLYRWAYLHVPFFALMREAEIFAALVALAYAVSSAWGDRPAGGDRPSTTAAGSGTVVASAMLVLAYTPTMFWGFGDQVTPSRLPASWQLADKAMGAGAGKVLFLPWHEYLPFPFTGERGIANPAPSFFSRQVISGDNVELPGVATQSTSPRGAFLDFLMADGTRTHHLGALLAPLGVRFVVLSKV</sequence>
<gene>
    <name evidence="2" type="ORF">B1B_18510</name>
</gene>
<feature type="transmembrane region" description="Helical" evidence="1">
    <location>
        <begin position="58"/>
        <end position="76"/>
    </location>
</feature>
<dbReference type="EMBL" id="AUZY01012390">
    <property type="protein sequence ID" value="EQD30224.1"/>
    <property type="molecule type" value="Genomic_DNA"/>
</dbReference>
<evidence type="ECO:0000313" key="2">
    <source>
        <dbReference type="EMBL" id="EQD30224.1"/>
    </source>
</evidence>
<evidence type="ECO:0000256" key="1">
    <source>
        <dbReference type="SAM" id="Phobius"/>
    </source>
</evidence>
<dbReference type="AlphaFoldDB" id="T0ZNC7"/>
<proteinExistence type="predicted"/>
<keyword evidence="1" id="KW-1133">Transmembrane helix</keyword>
<name>T0ZNC7_9ZZZZ</name>
<feature type="transmembrane region" description="Helical" evidence="1">
    <location>
        <begin position="21"/>
        <end position="38"/>
    </location>
</feature>
<feature type="non-terminal residue" evidence="2">
    <location>
        <position position="187"/>
    </location>
</feature>
<reference evidence="2" key="1">
    <citation type="submission" date="2013-08" db="EMBL/GenBank/DDBJ databases">
        <authorList>
            <person name="Mendez C."/>
            <person name="Richter M."/>
            <person name="Ferrer M."/>
            <person name="Sanchez J."/>
        </authorList>
    </citation>
    <scope>NUCLEOTIDE SEQUENCE</scope>
</reference>